<dbReference type="InterPro" id="IPR024989">
    <property type="entry name" value="MFS_assoc_dom"/>
</dbReference>
<feature type="transmembrane region" description="Helical" evidence="8">
    <location>
        <begin position="332"/>
        <end position="354"/>
    </location>
</feature>
<feature type="transmembrane region" description="Helical" evidence="8">
    <location>
        <begin position="67"/>
        <end position="87"/>
    </location>
</feature>
<dbReference type="GO" id="GO:0030395">
    <property type="term" value="F:lactose binding"/>
    <property type="evidence" value="ECO:0007669"/>
    <property type="project" value="TreeGrafter"/>
</dbReference>
<evidence type="ECO:0000313" key="11">
    <source>
        <dbReference type="Proteomes" id="UP000030380"/>
    </source>
</evidence>
<evidence type="ECO:0000256" key="8">
    <source>
        <dbReference type="SAM" id="Phobius"/>
    </source>
</evidence>
<keyword evidence="4" id="KW-0997">Cell inner membrane</keyword>
<feature type="transmembrane region" description="Helical" evidence="8">
    <location>
        <begin position="93"/>
        <end position="114"/>
    </location>
</feature>
<keyword evidence="2" id="KW-0813">Transport</keyword>
<feature type="transmembrane region" description="Helical" evidence="8">
    <location>
        <begin position="161"/>
        <end position="182"/>
    </location>
</feature>
<dbReference type="Proteomes" id="UP000030380">
    <property type="component" value="Unassembled WGS sequence"/>
</dbReference>
<dbReference type="GO" id="GO:0015528">
    <property type="term" value="F:lactose:proton symporter activity"/>
    <property type="evidence" value="ECO:0007669"/>
    <property type="project" value="TreeGrafter"/>
</dbReference>
<evidence type="ECO:0000256" key="1">
    <source>
        <dbReference type="ARBA" id="ARBA00004429"/>
    </source>
</evidence>
<dbReference type="NCBIfam" id="NF037955">
    <property type="entry name" value="mfs"/>
    <property type="match status" value="1"/>
</dbReference>
<reference evidence="10 11" key="1">
    <citation type="submission" date="2014-11" db="EMBL/GenBank/DDBJ databases">
        <title>Draft genome sequence of Chelonobacter oris 1662T, associated with respiratory disease in Hermann's Tortoises.</title>
        <authorList>
            <person name="Kudirkiene E."/>
            <person name="Hansen M.J."/>
            <person name="Bojesen A.M."/>
        </authorList>
    </citation>
    <scope>NUCLEOTIDE SEQUENCE [LARGE SCALE GENOMIC DNA]</scope>
    <source>
        <strain evidence="10 11">1662</strain>
    </source>
</reference>
<feature type="transmembrane region" description="Helical" evidence="8">
    <location>
        <begin position="245"/>
        <end position="262"/>
    </location>
</feature>
<evidence type="ECO:0000256" key="6">
    <source>
        <dbReference type="ARBA" id="ARBA00022989"/>
    </source>
</evidence>
<feature type="transmembrane region" description="Helical" evidence="8">
    <location>
        <begin position="299"/>
        <end position="320"/>
    </location>
</feature>
<sequence>MKLSPFVWLIASFVGYFAAYGVFLPYLPVWLKAYHYSDETIGVVMAFSFLFRFIGSMLFSQWVKQPSALIVMLRLIGWLSLGLILAITASAEIAWLAIVLIWLFNAVFGAGMPLTDALASNWQRQVGLDYGKARLTGSLAFIGANLLGGYILGIFSDRSMVWLLAALLVAYVVMQTLSPTVYPSNTDNRSSLPPSAVSYKTLLANKQIVVLLTVLALLQGSHAAYYAYGVLYWADLGIGVELSGWLWGISVASEVLVFFFAGRLLKNSTLYHLLMFTSVIAVIRWSAMGVADHFWQFLLLQPLHGITFALCHFVTIRYIASCPPDYIAKLQALYNGVCNCLSVALFMLFAGAIYRIEPTAAFYLMAILVLPAFVLLPQLRGLKAIER</sequence>
<evidence type="ECO:0000256" key="4">
    <source>
        <dbReference type="ARBA" id="ARBA00022519"/>
    </source>
</evidence>
<dbReference type="InterPro" id="IPR026032">
    <property type="entry name" value="HcaT-like"/>
</dbReference>
<feature type="transmembrane region" description="Helical" evidence="8">
    <location>
        <begin position="360"/>
        <end position="379"/>
    </location>
</feature>
<evidence type="ECO:0000256" key="5">
    <source>
        <dbReference type="ARBA" id="ARBA00022692"/>
    </source>
</evidence>
<proteinExistence type="predicted"/>
<dbReference type="SUPFAM" id="SSF103473">
    <property type="entry name" value="MFS general substrate transporter"/>
    <property type="match status" value="1"/>
</dbReference>
<name>A0A0A3AJI3_9PAST</name>
<dbReference type="EMBL" id="JSUM01000017">
    <property type="protein sequence ID" value="KGQ69558.1"/>
    <property type="molecule type" value="Genomic_DNA"/>
</dbReference>
<dbReference type="PANTHER" id="PTHR23522:SF10">
    <property type="entry name" value="3-PHENYLPROPIONIC ACID TRANSPORTER-RELATED"/>
    <property type="match status" value="1"/>
</dbReference>
<protein>
    <recommendedName>
        <fullName evidence="9">Major facilitator superfamily associated domain-containing protein</fullName>
    </recommendedName>
</protein>
<feature type="transmembrane region" description="Helical" evidence="8">
    <location>
        <begin position="40"/>
        <end position="60"/>
    </location>
</feature>
<dbReference type="PIRSF" id="PIRSF004925">
    <property type="entry name" value="HcaT"/>
    <property type="match status" value="1"/>
</dbReference>
<keyword evidence="7 8" id="KW-0472">Membrane</keyword>
<keyword evidence="11" id="KW-1185">Reference proteome</keyword>
<dbReference type="InterPro" id="IPR036259">
    <property type="entry name" value="MFS_trans_sf"/>
</dbReference>
<feature type="domain" description="Major facilitator superfamily associated" evidence="9">
    <location>
        <begin position="13"/>
        <end position="363"/>
    </location>
</feature>
<keyword evidence="6 8" id="KW-1133">Transmembrane helix</keyword>
<dbReference type="STRING" id="505317.OA57_10985"/>
<keyword evidence="5 8" id="KW-0812">Transmembrane</keyword>
<organism evidence="10 11">
    <name type="scientific">Chelonobacter oris</name>
    <dbReference type="NCBI Taxonomy" id="505317"/>
    <lineage>
        <taxon>Bacteria</taxon>
        <taxon>Pseudomonadati</taxon>
        <taxon>Pseudomonadota</taxon>
        <taxon>Gammaproteobacteria</taxon>
        <taxon>Pasteurellales</taxon>
        <taxon>Pasteurellaceae</taxon>
        <taxon>Chelonobacter</taxon>
    </lineage>
</organism>
<feature type="transmembrane region" description="Helical" evidence="8">
    <location>
        <begin position="7"/>
        <end position="28"/>
    </location>
</feature>
<dbReference type="PANTHER" id="PTHR23522">
    <property type="entry name" value="BLL5896 PROTEIN"/>
    <property type="match status" value="1"/>
</dbReference>
<dbReference type="GO" id="GO:0005886">
    <property type="term" value="C:plasma membrane"/>
    <property type="evidence" value="ECO:0007669"/>
    <property type="project" value="UniProtKB-SubCell"/>
</dbReference>
<dbReference type="NCBIfam" id="NF008346">
    <property type="entry name" value="PRK11128.1"/>
    <property type="match status" value="1"/>
</dbReference>
<evidence type="ECO:0000256" key="3">
    <source>
        <dbReference type="ARBA" id="ARBA00022475"/>
    </source>
</evidence>
<comment type="caution">
    <text evidence="10">The sequence shown here is derived from an EMBL/GenBank/DDBJ whole genome shotgun (WGS) entry which is preliminary data.</text>
</comment>
<dbReference type="AlphaFoldDB" id="A0A0A3AJI3"/>
<dbReference type="Pfam" id="PF12832">
    <property type="entry name" value="MFS_1_like"/>
    <property type="match status" value="1"/>
</dbReference>
<feature type="transmembrane region" description="Helical" evidence="8">
    <location>
        <begin position="269"/>
        <end position="287"/>
    </location>
</feature>
<gene>
    <name evidence="10" type="ORF">OA57_10985</name>
</gene>
<evidence type="ECO:0000256" key="7">
    <source>
        <dbReference type="ARBA" id="ARBA00023136"/>
    </source>
</evidence>
<comment type="subcellular location">
    <subcellularLocation>
        <location evidence="1">Cell inner membrane</location>
        <topology evidence="1">Multi-pass membrane protein</topology>
    </subcellularLocation>
</comment>
<dbReference type="Gene3D" id="1.20.1250.20">
    <property type="entry name" value="MFS general substrate transporter like domains"/>
    <property type="match status" value="2"/>
</dbReference>
<accession>A0A0A3AJI3</accession>
<keyword evidence="3" id="KW-1003">Cell membrane</keyword>
<feature type="transmembrane region" description="Helical" evidence="8">
    <location>
        <begin position="208"/>
        <end position="233"/>
    </location>
</feature>
<feature type="transmembrane region" description="Helical" evidence="8">
    <location>
        <begin position="135"/>
        <end position="155"/>
    </location>
</feature>
<evidence type="ECO:0000313" key="10">
    <source>
        <dbReference type="EMBL" id="KGQ69558.1"/>
    </source>
</evidence>
<evidence type="ECO:0000256" key="2">
    <source>
        <dbReference type="ARBA" id="ARBA00022448"/>
    </source>
</evidence>
<evidence type="ECO:0000259" key="9">
    <source>
        <dbReference type="Pfam" id="PF12832"/>
    </source>
</evidence>